<feature type="compositionally biased region" description="Low complexity" evidence="1">
    <location>
        <begin position="367"/>
        <end position="381"/>
    </location>
</feature>
<feature type="region of interest" description="Disordered" evidence="1">
    <location>
        <begin position="197"/>
        <end position="271"/>
    </location>
</feature>
<feature type="compositionally biased region" description="Basic residues" evidence="1">
    <location>
        <begin position="518"/>
        <end position="529"/>
    </location>
</feature>
<evidence type="ECO:0000256" key="2">
    <source>
        <dbReference type="SAM" id="Phobius"/>
    </source>
</evidence>
<keyword evidence="2" id="KW-0472">Membrane</keyword>
<keyword evidence="2" id="KW-1133">Transmembrane helix</keyword>
<name>A0AAD5V0L1_9APHY</name>
<comment type="caution">
    <text evidence="3">The sequence shown here is derived from an EMBL/GenBank/DDBJ whole genome shotgun (WGS) entry which is preliminary data.</text>
</comment>
<feature type="compositionally biased region" description="Polar residues" evidence="1">
    <location>
        <begin position="346"/>
        <end position="358"/>
    </location>
</feature>
<keyword evidence="2" id="KW-0812">Transmembrane</keyword>
<evidence type="ECO:0000313" key="3">
    <source>
        <dbReference type="EMBL" id="KAJ3481467.1"/>
    </source>
</evidence>
<feature type="transmembrane region" description="Helical" evidence="2">
    <location>
        <begin position="12"/>
        <end position="44"/>
    </location>
</feature>
<feature type="region of interest" description="Disordered" evidence="1">
    <location>
        <begin position="298"/>
        <end position="425"/>
    </location>
</feature>
<evidence type="ECO:0000313" key="4">
    <source>
        <dbReference type="Proteomes" id="UP001212997"/>
    </source>
</evidence>
<dbReference type="AlphaFoldDB" id="A0AAD5V0L1"/>
<feature type="region of interest" description="Disordered" evidence="1">
    <location>
        <begin position="439"/>
        <end position="537"/>
    </location>
</feature>
<dbReference type="EMBL" id="JANAWD010000320">
    <property type="protein sequence ID" value="KAJ3481467.1"/>
    <property type="molecule type" value="Genomic_DNA"/>
</dbReference>
<reference evidence="3" key="1">
    <citation type="submission" date="2022-07" db="EMBL/GenBank/DDBJ databases">
        <title>Genome Sequence of Physisporinus lineatus.</title>
        <authorList>
            <person name="Buettner E."/>
        </authorList>
    </citation>
    <scope>NUCLEOTIDE SEQUENCE</scope>
    <source>
        <strain evidence="3">VT162</strain>
    </source>
</reference>
<accession>A0AAD5V0L1</accession>
<keyword evidence="4" id="KW-1185">Reference proteome</keyword>
<sequence length="537" mass="57951">MDDKVRIFTRNPLIPLAVILFGSVWFALSILSFAVGLLIPWAILRMPPAAGRRRRDKPATAPSVAAVSEPLMENQPIQHHVTFPDDVPENVRPRLRDPKRWSSPAAVPLDPGHSNYRKSAYVIALDSTTTLVEEPQPYRGSPELSKSEAADAVSATKGDNSLVDSAVSCSRRSSLSSRKLPLAARFTGMRVFRSRSVKRGTRDSLEQSGSVASSCSSTPRSLTPPPSPPRKEDEPKSEKTESSSRGEAFRSAIAAPFKFRPKRASASATMSTAYTEKVSLYAATTTVEAPAAIITNTITTTTTTTDSPTEEATQTPSPPPSPTDEPSNSAVTPTPRARRKPFTAYLNLSLSTEVAATITSPSRRRASVSSSSTSNSGAGPSQPRIFSILSPTAAAAGFKSPKTPKTPVPVPRTQPYGAPYFAPMPTGEYAYDARYRREYARRRSSQRKVSGSASDVPRSGGVRRGSRDRDAETEGEVVVEGRGREREKERSPGTAKPVVPVESVPRATSREPNAQVASRRRRGSGHRRHISDGVMTS</sequence>
<dbReference type="Proteomes" id="UP001212997">
    <property type="component" value="Unassembled WGS sequence"/>
</dbReference>
<feature type="compositionally biased region" description="Low complexity" evidence="1">
    <location>
        <begin position="298"/>
        <end position="315"/>
    </location>
</feature>
<feature type="compositionally biased region" description="Basic and acidic residues" evidence="1">
    <location>
        <begin position="479"/>
        <end position="491"/>
    </location>
</feature>
<organism evidence="3 4">
    <name type="scientific">Meripilus lineatus</name>
    <dbReference type="NCBI Taxonomy" id="2056292"/>
    <lineage>
        <taxon>Eukaryota</taxon>
        <taxon>Fungi</taxon>
        <taxon>Dikarya</taxon>
        <taxon>Basidiomycota</taxon>
        <taxon>Agaricomycotina</taxon>
        <taxon>Agaricomycetes</taxon>
        <taxon>Polyporales</taxon>
        <taxon>Meripilaceae</taxon>
        <taxon>Meripilus</taxon>
    </lineage>
</organism>
<feature type="compositionally biased region" description="Basic and acidic residues" evidence="1">
    <location>
        <begin position="229"/>
        <end position="248"/>
    </location>
</feature>
<gene>
    <name evidence="3" type="ORF">NLI96_g7637</name>
</gene>
<proteinExistence type="predicted"/>
<evidence type="ECO:0000256" key="1">
    <source>
        <dbReference type="SAM" id="MobiDB-lite"/>
    </source>
</evidence>
<protein>
    <submittedName>
        <fullName evidence="3">Uncharacterized protein</fullName>
    </submittedName>
</protein>